<sequence>MLGVFHKLVSVTTNNGSNNNTMMRAVADMDGISKDFDAIDSHVHEESMVEATESGQKPVEKDPNTTQLYKEYTTQFTNPSKHLQELVALVTTRWRSNYNTIVWALADHIKINNLIAKENGLWKWKLMDADWEYLKHMKVLLMKVEAAKIPTLYMVVPVFNLLGWMAEENWEQEFIGWARELLQAELDQIAPSSALVTPQGNPAFLDNNLEWNSWVKEYTGRDRALPGGTVAREGPGCAGV</sequence>
<evidence type="ECO:0000313" key="1">
    <source>
        <dbReference type="EMBL" id="KXS14702.1"/>
    </source>
</evidence>
<dbReference type="Proteomes" id="UP000070544">
    <property type="component" value="Unassembled WGS sequence"/>
</dbReference>
<gene>
    <name evidence="1" type="ORF">M427DRAFT_32909</name>
</gene>
<organism evidence="1 2">
    <name type="scientific">Gonapodya prolifera (strain JEL478)</name>
    <name type="common">Monoblepharis prolifera</name>
    <dbReference type="NCBI Taxonomy" id="1344416"/>
    <lineage>
        <taxon>Eukaryota</taxon>
        <taxon>Fungi</taxon>
        <taxon>Fungi incertae sedis</taxon>
        <taxon>Chytridiomycota</taxon>
        <taxon>Chytridiomycota incertae sedis</taxon>
        <taxon>Monoblepharidomycetes</taxon>
        <taxon>Monoblepharidales</taxon>
        <taxon>Gonapodyaceae</taxon>
        <taxon>Gonapodya</taxon>
    </lineage>
</organism>
<keyword evidence="2" id="KW-1185">Reference proteome</keyword>
<protein>
    <submittedName>
        <fullName evidence="1">Uncharacterized protein</fullName>
    </submittedName>
</protein>
<reference evidence="1 2" key="1">
    <citation type="journal article" date="2015" name="Genome Biol. Evol.">
        <title>Phylogenomic analyses indicate that early fungi evolved digesting cell walls of algal ancestors of land plants.</title>
        <authorList>
            <person name="Chang Y."/>
            <person name="Wang S."/>
            <person name="Sekimoto S."/>
            <person name="Aerts A.L."/>
            <person name="Choi C."/>
            <person name="Clum A."/>
            <person name="LaButti K.M."/>
            <person name="Lindquist E.A."/>
            <person name="Yee Ngan C."/>
            <person name="Ohm R.A."/>
            <person name="Salamov A.A."/>
            <person name="Grigoriev I.V."/>
            <person name="Spatafora J.W."/>
            <person name="Berbee M.L."/>
        </authorList>
    </citation>
    <scope>NUCLEOTIDE SEQUENCE [LARGE SCALE GENOMIC DNA]</scope>
    <source>
        <strain evidence="1 2">JEL478</strain>
    </source>
</reference>
<name>A0A139AD10_GONPJ</name>
<proteinExistence type="predicted"/>
<accession>A0A139AD10</accession>
<dbReference type="InterPro" id="IPR012337">
    <property type="entry name" value="RNaseH-like_sf"/>
</dbReference>
<dbReference type="SUPFAM" id="SSF53098">
    <property type="entry name" value="Ribonuclease H-like"/>
    <property type="match status" value="1"/>
</dbReference>
<evidence type="ECO:0000313" key="2">
    <source>
        <dbReference type="Proteomes" id="UP000070544"/>
    </source>
</evidence>
<dbReference type="EMBL" id="KQ965767">
    <property type="protein sequence ID" value="KXS14702.1"/>
    <property type="molecule type" value="Genomic_DNA"/>
</dbReference>
<dbReference type="AlphaFoldDB" id="A0A139AD10"/>
<dbReference type="OrthoDB" id="3359487at2759"/>